<sequence>MANTRELRRRIKSVKNTAQITKAMQMVAATKMRRAQSQALSGRPYSQTLNQALTQLLPRIESGLHPLLQSNDASKNGIILLSTDKGLAGALNTNLFRAALNFSKDHKDIDFFTQGKKARQFAAKLGKNLVADFENPDTVTFRQAIQISKVVVDPFLKGELKEVYLIYPDFVSTLRQEPKVIKLLPIDIEALKSFINIQLENTAHPRGESKVISKDHLGGGHQDFLFEPNLNDLLDFILIHFIQTKIYQALLETKASEHSARMMAMQNATENAKELVGDLTLSYNQTRQESITRELLEITSALAALE</sequence>
<evidence type="ECO:0000256" key="1">
    <source>
        <dbReference type="ARBA" id="ARBA00003456"/>
    </source>
</evidence>
<dbReference type="HAMAP" id="MF_00815">
    <property type="entry name" value="ATP_synth_gamma_bact"/>
    <property type="match status" value="1"/>
</dbReference>
<dbReference type="SUPFAM" id="SSF52943">
    <property type="entry name" value="ATP synthase (F1-ATPase), gamma subunit"/>
    <property type="match status" value="1"/>
</dbReference>
<dbReference type="GO" id="GO:0042777">
    <property type="term" value="P:proton motive force-driven plasma membrane ATP synthesis"/>
    <property type="evidence" value="ECO:0007669"/>
    <property type="project" value="UniProtKB-UniRule"/>
</dbReference>
<comment type="subcellular location">
    <subcellularLocation>
        <location evidence="11">Cell membrane</location>
        <topology evidence="11">Peripheral membrane protein</topology>
    </subcellularLocation>
    <subcellularLocation>
        <location evidence="2">Membrane</location>
        <topology evidence="2">Peripheral membrane protein</topology>
    </subcellularLocation>
    <subcellularLocation>
        <location evidence="10">Thylakoid</location>
    </subcellularLocation>
</comment>
<dbReference type="FunFam" id="1.10.287.80:FF:000003">
    <property type="entry name" value="ATP synthase gamma chain, chloroplastic"/>
    <property type="match status" value="1"/>
</dbReference>
<comment type="similarity">
    <text evidence="3 11">Belongs to the ATPase gamma chain family.</text>
</comment>
<evidence type="ECO:0000256" key="10">
    <source>
        <dbReference type="ARBA" id="ARBA00060385"/>
    </source>
</evidence>
<comment type="caution">
    <text evidence="12">The sequence shown here is derived from an EMBL/GenBank/DDBJ whole genome shotgun (WGS) entry which is preliminary data.</text>
</comment>
<evidence type="ECO:0000256" key="8">
    <source>
        <dbReference type="ARBA" id="ARBA00023196"/>
    </source>
</evidence>
<evidence type="ECO:0000256" key="11">
    <source>
        <dbReference type="HAMAP-Rule" id="MF_00815"/>
    </source>
</evidence>
<comment type="function">
    <text evidence="1 11">Produces ATP from ADP in the presence of a proton gradient across the membrane. The gamma chain is believed to be important in regulating ATPase activity and the flow of protons through the CF(0) complex.</text>
</comment>
<evidence type="ECO:0000256" key="9">
    <source>
        <dbReference type="ARBA" id="ARBA00023310"/>
    </source>
</evidence>
<dbReference type="CDD" id="cd12151">
    <property type="entry name" value="F1-ATPase_gamma"/>
    <property type="match status" value="1"/>
</dbReference>
<dbReference type="GO" id="GO:0005886">
    <property type="term" value="C:plasma membrane"/>
    <property type="evidence" value="ECO:0007669"/>
    <property type="project" value="UniProtKB-SubCell"/>
</dbReference>
<keyword evidence="11" id="KW-1003">Cell membrane</keyword>
<keyword evidence="6 11" id="KW-0406">Ion transport</keyword>
<evidence type="ECO:0000256" key="7">
    <source>
        <dbReference type="ARBA" id="ARBA00023136"/>
    </source>
</evidence>
<name>A0A0G0FMN4_9BACT</name>
<dbReference type="GO" id="GO:0046933">
    <property type="term" value="F:proton-transporting ATP synthase activity, rotational mechanism"/>
    <property type="evidence" value="ECO:0007669"/>
    <property type="project" value="UniProtKB-UniRule"/>
</dbReference>
<comment type="subunit">
    <text evidence="11">F-type ATPases have 2 components, CF(1) - the catalytic core - and CF(0) - the membrane proton channel. CF(1) has five subunits: alpha(3), beta(3), gamma(1), delta(1), epsilon(1). CF(0) has three main subunits: a, b and c.</text>
</comment>
<accession>A0A0G0FMN4</accession>
<evidence type="ECO:0000256" key="3">
    <source>
        <dbReference type="ARBA" id="ARBA00007681"/>
    </source>
</evidence>
<dbReference type="GO" id="GO:0005524">
    <property type="term" value="F:ATP binding"/>
    <property type="evidence" value="ECO:0007669"/>
    <property type="project" value="UniProtKB-UniRule"/>
</dbReference>
<dbReference type="Pfam" id="PF00231">
    <property type="entry name" value="ATP-synt"/>
    <property type="match status" value="1"/>
</dbReference>
<evidence type="ECO:0000256" key="5">
    <source>
        <dbReference type="ARBA" id="ARBA00022781"/>
    </source>
</evidence>
<dbReference type="Gene3D" id="3.40.1380.10">
    <property type="match status" value="1"/>
</dbReference>
<keyword evidence="8 11" id="KW-0139">CF(1)</keyword>
<evidence type="ECO:0000256" key="4">
    <source>
        <dbReference type="ARBA" id="ARBA00022448"/>
    </source>
</evidence>
<dbReference type="NCBIfam" id="TIGR01146">
    <property type="entry name" value="ATPsyn_F1gamma"/>
    <property type="match status" value="1"/>
</dbReference>
<dbReference type="Proteomes" id="UP000034448">
    <property type="component" value="Unassembled WGS sequence"/>
</dbReference>
<evidence type="ECO:0000313" key="13">
    <source>
        <dbReference type="Proteomes" id="UP000034448"/>
    </source>
</evidence>
<dbReference type="GO" id="GO:0009579">
    <property type="term" value="C:thylakoid"/>
    <property type="evidence" value="ECO:0007669"/>
    <property type="project" value="UniProtKB-SubCell"/>
</dbReference>
<evidence type="ECO:0000256" key="6">
    <source>
        <dbReference type="ARBA" id="ARBA00023065"/>
    </source>
</evidence>
<dbReference type="AlphaFoldDB" id="A0A0G0FMN4"/>
<evidence type="ECO:0000256" key="2">
    <source>
        <dbReference type="ARBA" id="ARBA00004170"/>
    </source>
</evidence>
<dbReference type="PRINTS" id="PR00126">
    <property type="entry name" value="ATPASEGAMMA"/>
</dbReference>
<dbReference type="EMBL" id="LBSJ01000026">
    <property type="protein sequence ID" value="KKQ14940.1"/>
    <property type="molecule type" value="Genomic_DNA"/>
</dbReference>
<keyword evidence="9 11" id="KW-0066">ATP synthesis</keyword>
<evidence type="ECO:0000313" key="12">
    <source>
        <dbReference type="EMBL" id="KKQ14940.1"/>
    </source>
</evidence>
<dbReference type="Gene3D" id="1.10.287.80">
    <property type="entry name" value="ATP synthase, gamma subunit, helix hairpin domain"/>
    <property type="match status" value="2"/>
</dbReference>
<protein>
    <recommendedName>
        <fullName evidence="11">ATP synthase gamma chain</fullName>
    </recommendedName>
    <alternativeName>
        <fullName evidence="11">ATP synthase F1 sector gamma subunit</fullName>
    </alternativeName>
    <alternativeName>
        <fullName evidence="11">F-ATPase gamma subunit</fullName>
    </alternativeName>
</protein>
<dbReference type="PATRIC" id="fig|1618417.4.peg.912"/>
<keyword evidence="7 11" id="KW-0472">Membrane</keyword>
<organism evidence="12 13">
    <name type="scientific">Candidatus Daviesbacteria bacterium GW2011_GWA1_36_8</name>
    <dbReference type="NCBI Taxonomy" id="1618417"/>
    <lineage>
        <taxon>Bacteria</taxon>
        <taxon>Candidatus Daviesiibacteriota</taxon>
    </lineage>
</organism>
<dbReference type="PANTHER" id="PTHR11693">
    <property type="entry name" value="ATP SYNTHASE GAMMA CHAIN"/>
    <property type="match status" value="1"/>
</dbReference>
<dbReference type="GO" id="GO:0045259">
    <property type="term" value="C:proton-transporting ATP synthase complex"/>
    <property type="evidence" value="ECO:0007669"/>
    <property type="project" value="UniProtKB-KW"/>
</dbReference>
<keyword evidence="5 11" id="KW-0375">Hydrogen ion transport</keyword>
<reference evidence="12 13" key="1">
    <citation type="journal article" date="2015" name="Nature">
        <title>rRNA introns, odd ribosomes, and small enigmatic genomes across a large radiation of phyla.</title>
        <authorList>
            <person name="Brown C.T."/>
            <person name="Hug L.A."/>
            <person name="Thomas B.C."/>
            <person name="Sharon I."/>
            <person name="Castelle C.J."/>
            <person name="Singh A."/>
            <person name="Wilkins M.J."/>
            <person name="Williams K.H."/>
            <person name="Banfield J.F."/>
        </authorList>
    </citation>
    <scope>NUCLEOTIDE SEQUENCE [LARGE SCALE GENOMIC DNA]</scope>
</reference>
<dbReference type="PANTHER" id="PTHR11693:SF22">
    <property type="entry name" value="ATP SYNTHASE SUBUNIT GAMMA, MITOCHONDRIAL"/>
    <property type="match status" value="1"/>
</dbReference>
<dbReference type="InterPro" id="IPR000131">
    <property type="entry name" value="ATP_synth_F1_gsu"/>
</dbReference>
<dbReference type="InterPro" id="IPR035968">
    <property type="entry name" value="ATP_synth_F1_ATPase_gsu"/>
</dbReference>
<gene>
    <name evidence="11" type="primary">atpG</name>
    <name evidence="12" type="ORF">US28_C0026G0018</name>
</gene>
<keyword evidence="4 11" id="KW-0813">Transport</keyword>
<proteinExistence type="inferred from homology"/>